<dbReference type="SUPFAM" id="SSF53383">
    <property type="entry name" value="PLP-dependent transferases"/>
    <property type="match status" value="1"/>
</dbReference>
<gene>
    <name evidence="7" type="ORF">JO379_004557</name>
</gene>
<evidence type="ECO:0000256" key="6">
    <source>
        <dbReference type="RuleBase" id="RU004508"/>
    </source>
</evidence>
<evidence type="ECO:0000256" key="4">
    <source>
        <dbReference type="ARBA" id="ARBA00022898"/>
    </source>
</evidence>
<dbReference type="Pfam" id="PF01041">
    <property type="entry name" value="DegT_DnrJ_EryC1"/>
    <property type="match status" value="1"/>
</dbReference>
<comment type="cofactor">
    <cofactor evidence="1">
        <name>pyridoxal 5'-phosphate</name>
        <dbReference type="ChEBI" id="CHEBI:597326"/>
    </cofactor>
</comment>
<comment type="similarity">
    <text evidence="5">Belongs to the DegT/DnrJ/EryC1 family. L-glutamine:2-deoxy-scyllo-inosose/scyllo-inosose aminotransferase subfamily.</text>
</comment>
<accession>A0ABS4YAY4</accession>
<keyword evidence="8" id="KW-1185">Reference proteome</keyword>
<keyword evidence="7" id="KW-0378">Hydrolase</keyword>
<reference evidence="7 8" key="1">
    <citation type="submission" date="2021-03" db="EMBL/GenBank/DDBJ databases">
        <title>Sequencing the genomes of 1000 actinobacteria strains.</title>
        <authorList>
            <person name="Klenk H.-P."/>
        </authorList>
    </citation>
    <scope>NUCLEOTIDE SEQUENCE [LARGE SCALE GENOMIC DNA]</scope>
    <source>
        <strain evidence="7 8">DSM 41480</strain>
    </source>
</reference>
<dbReference type="InterPro" id="IPR029058">
    <property type="entry name" value="AB_hydrolase_fold"/>
</dbReference>
<dbReference type="GO" id="GO:0016787">
    <property type="term" value="F:hydrolase activity"/>
    <property type="evidence" value="ECO:0007669"/>
    <property type="project" value="UniProtKB-KW"/>
</dbReference>
<evidence type="ECO:0000313" key="8">
    <source>
        <dbReference type="Proteomes" id="UP001519291"/>
    </source>
</evidence>
<comment type="caution">
    <text evidence="7">The sequence shown here is derived from an EMBL/GenBank/DDBJ whole genome shotgun (WGS) entry which is preliminary data.</text>
</comment>
<sequence>MQIHRLRQLLSVERALGPAPGKAAGPDGFTAWSRRVHDVVDRLARAERGPVAATSERPPETADGLVRERLLFDSPARGRFRATALAPAGSGPLPAVLVVGGKNARLDQLTGEEPPDHPDRNVAEHLARSGFLTLAVDHGIDGGLDPDRLAGRDEGTVLAHAFALRGHSLLGALLGDATAALDWLRAHPRAAPGRTGIFGHSLGGAVALHTALLTDRPDGPHGPHGPTPVCVAGHLGSYPALFARLLTGFEGAVLPGILEYADLPELLGALAPAPLQLQYGLRDPYLDPADAREAARTVRRAYTAAGAAELLEVLELDMGHGTDRERAAAFFTRALATPTAPTAPALAPVPAQRVRFTAEERRTIGDRVDDALACGVLTQGPQVARFEALARTWTDGRDTVALSSGTAALEIALRILDVAGRTVLVPVNTFFATAAAAVRAGARVGFVDLELDGLGMDPDALRAALAADGPVAAVVPVHIGGVVSPALEPLLEECRARGIPVLEDAAHAFGSTLNGRAAGAFGRFGAFSFFPTKVATSAEGGLLTGAGPDDLESARRWRDHGKSAPGSTLHDRPGGNWRLSELHAAVGAVDLERFAPALAARRALAARYDELLVGVPGLRPYIPPKASESNFYKYLVHLDGPVGRGRLKARLRERHGVALAGEVYDTLLCDQPFFRERGAGAAAFPRARWFAERHVALPLYPTLTEAEQIRVAAALRSELS</sequence>
<evidence type="ECO:0000256" key="3">
    <source>
        <dbReference type="ARBA" id="ARBA00022679"/>
    </source>
</evidence>
<dbReference type="Gene3D" id="3.90.1150.10">
    <property type="entry name" value="Aspartate Aminotransferase, domain 1"/>
    <property type="match status" value="1"/>
</dbReference>
<dbReference type="Gene3D" id="3.40.50.1820">
    <property type="entry name" value="alpha/beta hydrolase"/>
    <property type="match status" value="1"/>
</dbReference>
<dbReference type="InterPro" id="IPR015424">
    <property type="entry name" value="PyrdxlP-dep_Trfase"/>
</dbReference>
<dbReference type="PANTHER" id="PTHR30244">
    <property type="entry name" value="TRANSAMINASE"/>
    <property type="match status" value="1"/>
</dbReference>
<dbReference type="InterPro" id="IPR015422">
    <property type="entry name" value="PyrdxlP-dep_Trfase_small"/>
</dbReference>
<dbReference type="Proteomes" id="UP001519291">
    <property type="component" value="Unassembled WGS sequence"/>
</dbReference>
<dbReference type="EMBL" id="JAGIOH010000001">
    <property type="protein sequence ID" value="MBP2405088.1"/>
    <property type="molecule type" value="Genomic_DNA"/>
</dbReference>
<dbReference type="InterPro" id="IPR015421">
    <property type="entry name" value="PyrdxlP-dep_Trfase_major"/>
</dbReference>
<keyword evidence="4 6" id="KW-0663">Pyridoxal phosphate</keyword>
<dbReference type="Gene3D" id="3.40.640.10">
    <property type="entry name" value="Type I PLP-dependent aspartate aminotransferase-like (Major domain)"/>
    <property type="match status" value="1"/>
</dbReference>
<keyword evidence="3" id="KW-0808">Transferase</keyword>
<evidence type="ECO:0000256" key="5">
    <source>
        <dbReference type="ARBA" id="ARBA00038398"/>
    </source>
</evidence>
<evidence type="ECO:0000313" key="7">
    <source>
        <dbReference type="EMBL" id="MBP2405088.1"/>
    </source>
</evidence>
<dbReference type="InterPro" id="IPR000653">
    <property type="entry name" value="DegT/StrS_aminotransferase"/>
</dbReference>
<dbReference type="RefSeq" id="WP_209516730.1">
    <property type="nucleotide sequence ID" value="NZ_JAGIOH010000001.1"/>
</dbReference>
<proteinExistence type="inferred from homology"/>
<evidence type="ECO:0000256" key="1">
    <source>
        <dbReference type="ARBA" id="ARBA00001933"/>
    </source>
</evidence>
<keyword evidence="2" id="KW-0032">Aminotransferase</keyword>
<protein>
    <submittedName>
        <fullName evidence="7">dTDP-4-amino-4,6-dideoxygalactose transaminase/dienelactone hydrolase</fullName>
    </submittedName>
</protein>
<organism evidence="7 8">
    <name type="scientific">Streptomyces syringium</name>
    <dbReference type="NCBI Taxonomy" id="76729"/>
    <lineage>
        <taxon>Bacteria</taxon>
        <taxon>Bacillati</taxon>
        <taxon>Actinomycetota</taxon>
        <taxon>Actinomycetes</taxon>
        <taxon>Kitasatosporales</taxon>
        <taxon>Streptomycetaceae</taxon>
        <taxon>Streptomyces</taxon>
    </lineage>
</organism>
<dbReference type="GeneID" id="91571422"/>
<dbReference type="SUPFAM" id="SSF53474">
    <property type="entry name" value="alpha/beta-Hydrolases"/>
    <property type="match status" value="1"/>
</dbReference>
<evidence type="ECO:0000256" key="2">
    <source>
        <dbReference type="ARBA" id="ARBA00022576"/>
    </source>
</evidence>
<dbReference type="PANTHER" id="PTHR30244:SF34">
    <property type="entry name" value="DTDP-4-AMINO-4,6-DIDEOXYGALACTOSE TRANSAMINASE"/>
    <property type="match status" value="1"/>
</dbReference>
<name>A0ABS4YAY4_9ACTN</name>